<keyword evidence="3" id="KW-1185">Reference proteome</keyword>
<evidence type="ECO:0000259" key="1">
    <source>
        <dbReference type="Pfam" id="PF01419"/>
    </source>
</evidence>
<name>A0AAV4ZZV6_9AGAM</name>
<dbReference type="InterPro" id="IPR001229">
    <property type="entry name" value="Jacalin-like_lectin_dom"/>
</dbReference>
<organism evidence="2 3">
    <name type="scientific">Clathrus columnatus</name>
    <dbReference type="NCBI Taxonomy" id="1419009"/>
    <lineage>
        <taxon>Eukaryota</taxon>
        <taxon>Fungi</taxon>
        <taxon>Dikarya</taxon>
        <taxon>Basidiomycota</taxon>
        <taxon>Agaricomycotina</taxon>
        <taxon>Agaricomycetes</taxon>
        <taxon>Phallomycetidae</taxon>
        <taxon>Phallales</taxon>
        <taxon>Clathraceae</taxon>
        <taxon>Clathrus</taxon>
    </lineage>
</organism>
<dbReference type="AlphaFoldDB" id="A0AAV4ZZV6"/>
<dbReference type="Gene3D" id="2.100.10.30">
    <property type="entry name" value="Jacalin-like lectin domain"/>
    <property type="match status" value="1"/>
</dbReference>
<comment type="caution">
    <text evidence="2">The sequence shown here is derived from an EMBL/GenBank/DDBJ whole genome shotgun (WGS) entry which is preliminary data.</text>
</comment>
<accession>A0AAV4ZZV6</accession>
<dbReference type="SUPFAM" id="SSF51101">
    <property type="entry name" value="Mannose-binding lectins"/>
    <property type="match status" value="1"/>
</dbReference>
<dbReference type="Proteomes" id="UP001050691">
    <property type="component" value="Unassembled WGS sequence"/>
</dbReference>
<dbReference type="Pfam" id="PF01419">
    <property type="entry name" value="Jacalin"/>
    <property type="match status" value="1"/>
</dbReference>
<dbReference type="InterPro" id="IPR036404">
    <property type="entry name" value="Jacalin-like_lectin_dom_sf"/>
</dbReference>
<proteinExistence type="predicted"/>
<feature type="domain" description="Jacalin-type lectin" evidence="1">
    <location>
        <begin position="28"/>
        <end position="137"/>
    </location>
</feature>
<dbReference type="EMBL" id="BPWL01000002">
    <property type="protein sequence ID" value="GJJ07922.1"/>
    <property type="molecule type" value="Genomic_DNA"/>
</dbReference>
<gene>
    <name evidence="2" type="ORF">Clacol_002128</name>
</gene>
<evidence type="ECO:0000313" key="2">
    <source>
        <dbReference type="EMBL" id="GJJ07922.1"/>
    </source>
</evidence>
<protein>
    <recommendedName>
        <fullName evidence="1">Jacalin-type lectin domain-containing protein</fullName>
    </recommendedName>
</protein>
<reference evidence="2" key="1">
    <citation type="submission" date="2021-10" db="EMBL/GenBank/DDBJ databases">
        <title>De novo Genome Assembly of Clathrus columnatus (Basidiomycota, Fungi) Using Illumina and Nanopore Sequence Data.</title>
        <authorList>
            <person name="Ogiso-Tanaka E."/>
            <person name="Itagaki H."/>
            <person name="Hosoya T."/>
            <person name="Hosaka K."/>
        </authorList>
    </citation>
    <scope>NUCLEOTIDE SEQUENCE</scope>
    <source>
        <strain evidence="2">MO-923</strain>
    </source>
</reference>
<evidence type="ECO:0000313" key="3">
    <source>
        <dbReference type="Proteomes" id="UP001050691"/>
    </source>
</evidence>
<sequence length="176" mass="18703">MLQSANSAFVQTLVVGGNKDTPFNDLEALGWPATSPLDINHPITTIEVLYGYVVDALNITYQLADGTTKLIKHGAQSGGDTAVVHLGADEVLVDVYGKTGYHFYYDKFLVCQISFVILNTKTAAVRVFGPIGNGDNANIGDLFHNAGTLAFAGFADNTAIEGGISGLSFITSKVWE</sequence>